<proteinExistence type="predicted"/>
<comment type="caution">
    <text evidence="3">The sequence shown here is derived from an EMBL/GenBank/DDBJ whole genome shotgun (WGS) entry which is preliminary data.</text>
</comment>
<reference evidence="3 4" key="1">
    <citation type="submission" date="2023-07" db="EMBL/GenBank/DDBJ databases">
        <title>Sorghum-associated microbial communities from plants grown in Nebraska, USA.</title>
        <authorList>
            <person name="Schachtman D."/>
        </authorList>
    </citation>
    <scope>NUCLEOTIDE SEQUENCE [LARGE SCALE GENOMIC DNA]</scope>
    <source>
        <strain evidence="3 4">BE248</strain>
    </source>
</reference>
<dbReference type="RefSeq" id="WP_309970464.1">
    <property type="nucleotide sequence ID" value="NZ_JAVDWH010000001.1"/>
</dbReference>
<feature type="transmembrane region" description="Helical" evidence="2">
    <location>
        <begin position="58"/>
        <end position="79"/>
    </location>
</feature>
<dbReference type="InterPro" id="IPR025445">
    <property type="entry name" value="DUF4191"/>
</dbReference>
<gene>
    <name evidence="3" type="ORF">J2X11_002063</name>
</gene>
<evidence type="ECO:0000256" key="2">
    <source>
        <dbReference type="SAM" id="Phobius"/>
    </source>
</evidence>
<keyword evidence="2" id="KW-0472">Membrane</keyword>
<accession>A0ABU1UPW2</accession>
<keyword evidence="2" id="KW-0812">Transmembrane</keyword>
<dbReference type="Proteomes" id="UP001257739">
    <property type="component" value="Unassembled WGS sequence"/>
</dbReference>
<name>A0ABU1UPW2_9ACTN</name>
<feature type="transmembrane region" description="Helical" evidence="2">
    <location>
        <begin position="30"/>
        <end position="52"/>
    </location>
</feature>
<sequence>MSNATPAPAKGRIRQMRQAYTITKRNDRNIGLILLLTFLVFGGAAGALGYLVFGTGTFGLIVTILFSVLIGILASLIVFGRRAEKAAYAQVEGQTGAAAGALQMLRRGWDVKPAVAFTKNQDIVHRVVGRPGIILVGEGNPTRVKNLLAAEKKKHARIGGEEVPVTDIVVGRGDGEVQLTKLLKHVQKLPKNIKPAQMTALLYKLKALDAMRPAAPMPRGPVPTSMKGSRKAMRG</sequence>
<protein>
    <submittedName>
        <fullName evidence="3">Integral membrane protein</fullName>
    </submittedName>
</protein>
<organism evidence="3 4">
    <name type="scientific">Aeromicrobium panaciterrae</name>
    <dbReference type="NCBI Taxonomy" id="363861"/>
    <lineage>
        <taxon>Bacteria</taxon>
        <taxon>Bacillati</taxon>
        <taxon>Actinomycetota</taxon>
        <taxon>Actinomycetes</taxon>
        <taxon>Propionibacteriales</taxon>
        <taxon>Nocardioidaceae</taxon>
        <taxon>Aeromicrobium</taxon>
    </lineage>
</organism>
<keyword evidence="4" id="KW-1185">Reference proteome</keyword>
<evidence type="ECO:0000256" key="1">
    <source>
        <dbReference type="SAM" id="MobiDB-lite"/>
    </source>
</evidence>
<evidence type="ECO:0000313" key="4">
    <source>
        <dbReference type="Proteomes" id="UP001257739"/>
    </source>
</evidence>
<dbReference type="EMBL" id="JAVDWH010000001">
    <property type="protein sequence ID" value="MDR7087224.1"/>
    <property type="molecule type" value="Genomic_DNA"/>
</dbReference>
<evidence type="ECO:0000313" key="3">
    <source>
        <dbReference type="EMBL" id="MDR7087224.1"/>
    </source>
</evidence>
<keyword evidence="2" id="KW-1133">Transmembrane helix</keyword>
<dbReference type="Pfam" id="PF13829">
    <property type="entry name" value="DUF4191"/>
    <property type="match status" value="1"/>
</dbReference>
<feature type="region of interest" description="Disordered" evidence="1">
    <location>
        <begin position="214"/>
        <end position="235"/>
    </location>
</feature>